<evidence type="ECO:0000313" key="1">
    <source>
        <dbReference type="EMBL" id="KAK0622310.1"/>
    </source>
</evidence>
<gene>
    <name evidence="1" type="ORF">B0T14DRAFT_513665</name>
</gene>
<sequence>MPPTARVAHPTIIQKGKFMAAVLALCSAALLSVAQKRHRLLPTGSDVRIWGAIRRIILVQMPCKYVGFCSVWHN</sequence>
<evidence type="ECO:0000313" key="2">
    <source>
        <dbReference type="Proteomes" id="UP001175000"/>
    </source>
</evidence>
<protein>
    <submittedName>
        <fullName evidence="1">Uncharacterized protein</fullName>
    </submittedName>
</protein>
<name>A0AA40C269_9PEZI</name>
<organism evidence="1 2">
    <name type="scientific">Immersiella caudata</name>
    <dbReference type="NCBI Taxonomy" id="314043"/>
    <lineage>
        <taxon>Eukaryota</taxon>
        <taxon>Fungi</taxon>
        <taxon>Dikarya</taxon>
        <taxon>Ascomycota</taxon>
        <taxon>Pezizomycotina</taxon>
        <taxon>Sordariomycetes</taxon>
        <taxon>Sordariomycetidae</taxon>
        <taxon>Sordariales</taxon>
        <taxon>Lasiosphaeriaceae</taxon>
        <taxon>Immersiella</taxon>
    </lineage>
</organism>
<dbReference type="AlphaFoldDB" id="A0AA40C269"/>
<keyword evidence="2" id="KW-1185">Reference proteome</keyword>
<comment type="caution">
    <text evidence="1">The sequence shown here is derived from an EMBL/GenBank/DDBJ whole genome shotgun (WGS) entry which is preliminary data.</text>
</comment>
<dbReference type="EMBL" id="JAULSU010000003">
    <property type="protein sequence ID" value="KAK0622310.1"/>
    <property type="molecule type" value="Genomic_DNA"/>
</dbReference>
<dbReference type="Proteomes" id="UP001175000">
    <property type="component" value="Unassembled WGS sequence"/>
</dbReference>
<proteinExistence type="predicted"/>
<reference evidence="1" key="1">
    <citation type="submission" date="2023-06" db="EMBL/GenBank/DDBJ databases">
        <title>Genome-scale phylogeny and comparative genomics of the fungal order Sordariales.</title>
        <authorList>
            <consortium name="Lawrence Berkeley National Laboratory"/>
            <person name="Hensen N."/>
            <person name="Bonometti L."/>
            <person name="Westerberg I."/>
            <person name="Brannstrom I.O."/>
            <person name="Guillou S."/>
            <person name="Cros-Aarteil S."/>
            <person name="Calhoun S."/>
            <person name="Haridas S."/>
            <person name="Kuo A."/>
            <person name="Mondo S."/>
            <person name="Pangilinan J."/>
            <person name="Riley R."/>
            <person name="Labutti K."/>
            <person name="Andreopoulos B."/>
            <person name="Lipzen A."/>
            <person name="Chen C."/>
            <person name="Yanf M."/>
            <person name="Daum C."/>
            <person name="Ng V."/>
            <person name="Clum A."/>
            <person name="Steindorff A."/>
            <person name="Ohm R."/>
            <person name="Martin F."/>
            <person name="Silar P."/>
            <person name="Natvig D."/>
            <person name="Lalanne C."/>
            <person name="Gautier V."/>
            <person name="Ament-Velasquez S.L."/>
            <person name="Kruys A."/>
            <person name="Hutchinson M.I."/>
            <person name="Powell A.J."/>
            <person name="Barry K."/>
            <person name="Miller A.N."/>
            <person name="Grigoriev I.V."/>
            <person name="Debuchy R."/>
            <person name="Gladieux P."/>
            <person name="Thoren M.H."/>
            <person name="Johannesson H."/>
        </authorList>
    </citation>
    <scope>NUCLEOTIDE SEQUENCE</scope>
    <source>
        <strain evidence="1">CBS 606.72</strain>
    </source>
</reference>
<accession>A0AA40C269</accession>